<dbReference type="EMBL" id="GGEC01023772">
    <property type="protein sequence ID" value="MBX04256.1"/>
    <property type="molecule type" value="Transcribed_RNA"/>
</dbReference>
<organism evidence="2">
    <name type="scientific">Rhizophora mucronata</name>
    <name type="common">Asiatic mangrove</name>
    <dbReference type="NCBI Taxonomy" id="61149"/>
    <lineage>
        <taxon>Eukaryota</taxon>
        <taxon>Viridiplantae</taxon>
        <taxon>Streptophyta</taxon>
        <taxon>Embryophyta</taxon>
        <taxon>Tracheophyta</taxon>
        <taxon>Spermatophyta</taxon>
        <taxon>Magnoliopsida</taxon>
        <taxon>eudicotyledons</taxon>
        <taxon>Gunneridae</taxon>
        <taxon>Pentapetalae</taxon>
        <taxon>rosids</taxon>
        <taxon>fabids</taxon>
        <taxon>Malpighiales</taxon>
        <taxon>Rhizophoraceae</taxon>
        <taxon>Rhizophora</taxon>
    </lineage>
</organism>
<evidence type="ECO:0000256" key="1">
    <source>
        <dbReference type="SAM" id="Phobius"/>
    </source>
</evidence>
<proteinExistence type="predicted"/>
<sequence>MVLITDVTNVGEVYLKLAKYMFMVKLAPRRESTLISNNNAGVNFGLSFLQEKMSNNHQAHKYKLGLLSFFFSFSGWHLILYQQLFWTSSYNFVQSIS</sequence>
<name>A0A2P2KET8_RHIMU</name>
<dbReference type="AlphaFoldDB" id="A0A2P2KET8"/>
<feature type="transmembrane region" description="Helical" evidence="1">
    <location>
        <begin position="62"/>
        <end position="81"/>
    </location>
</feature>
<reference evidence="2" key="1">
    <citation type="submission" date="2018-02" db="EMBL/GenBank/DDBJ databases">
        <title>Rhizophora mucronata_Transcriptome.</title>
        <authorList>
            <person name="Meera S.P."/>
            <person name="Sreeshan A."/>
            <person name="Augustine A."/>
        </authorList>
    </citation>
    <scope>NUCLEOTIDE SEQUENCE</scope>
    <source>
        <tissue evidence="2">Leaf</tissue>
    </source>
</reference>
<keyword evidence="1" id="KW-1133">Transmembrane helix</keyword>
<keyword evidence="1" id="KW-0812">Transmembrane</keyword>
<evidence type="ECO:0000313" key="2">
    <source>
        <dbReference type="EMBL" id="MBX04256.1"/>
    </source>
</evidence>
<accession>A0A2P2KET8</accession>
<protein>
    <submittedName>
        <fullName evidence="2">Uncharacterized protein MANES_13G032800</fullName>
    </submittedName>
</protein>
<keyword evidence="1" id="KW-0472">Membrane</keyword>